<evidence type="ECO:0000256" key="4">
    <source>
        <dbReference type="SAM" id="MobiDB-lite"/>
    </source>
</evidence>
<evidence type="ECO:0000259" key="6">
    <source>
        <dbReference type="Pfam" id="PF13458"/>
    </source>
</evidence>
<dbReference type="CDD" id="cd06332">
    <property type="entry name" value="PBP1_aromatic_compounds-like"/>
    <property type="match status" value="1"/>
</dbReference>
<organism evidence="7 8">
    <name type="scientific">Fodinicurvata halophila</name>
    <dbReference type="NCBI Taxonomy" id="1419723"/>
    <lineage>
        <taxon>Bacteria</taxon>
        <taxon>Pseudomonadati</taxon>
        <taxon>Pseudomonadota</taxon>
        <taxon>Alphaproteobacteria</taxon>
        <taxon>Rhodospirillales</taxon>
        <taxon>Rhodovibrionaceae</taxon>
        <taxon>Fodinicurvata</taxon>
    </lineage>
</organism>
<dbReference type="Proteomes" id="UP001595799">
    <property type="component" value="Unassembled WGS sequence"/>
</dbReference>
<dbReference type="Gene3D" id="3.40.50.2300">
    <property type="match status" value="2"/>
</dbReference>
<accession>A0ABV8UHT5</accession>
<evidence type="ECO:0000256" key="1">
    <source>
        <dbReference type="ARBA" id="ARBA00010062"/>
    </source>
</evidence>
<protein>
    <submittedName>
        <fullName evidence="7">ABC transporter substrate-binding protein</fullName>
    </submittedName>
</protein>
<evidence type="ECO:0000313" key="8">
    <source>
        <dbReference type="Proteomes" id="UP001595799"/>
    </source>
</evidence>
<feature type="domain" description="Leucine-binding protein" evidence="6">
    <location>
        <begin position="30"/>
        <end position="363"/>
    </location>
</feature>
<evidence type="ECO:0000313" key="7">
    <source>
        <dbReference type="EMBL" id="MFC4350747.1"/>
    </source>
</evidence>
<dbReference type="Pfam" id="PF13458">
    <property type="entry name" value="Peripla_BP_6"/>
    <property type="match status" value="1"/>
</dbReference>
<feature type="chain" id="PRO_5046084975" evidence="5">
    <location>
        <begin position="27"/>
        <end position="412"/>
    </location>
</feature>
<reference evidence="8" key="1">
    <citation type="journal article" date="2019" name="Int. J. Syst. Evol. Microbiol.">
        <title>The Global Catalogue of Microorganisms (GCM) 10K type strain sequencing project: providing services to taxonomists for standard genome sequencing and annotation.</title>
        <authorList>
            <consortium name="The Broad Institute Genomics Platform"/>
            <consortium name="The Broad Institute Genome Sequencing Center for Infectious Disease"/>
            <person name="Wu L."/>
            <person name="Ma J."/>
        </authorList>
    </citation>
    <scope>NUCLEOTIDE SEQUENCE [LARGE SCALE GENOMIC DNA]</scope>
    <source>
        <strain evidence="8">CECT 8472</strain>
    </source>
</reference>
<keyword evidence="3" id="KW-0813">Transport</keyword>
<dbReference type="EMBL" id="JBHSCW010000002">
    <property type="protein sequence ID" value="MFC4350747.1"/>
    <property type="molecule type" value="Genomic_DNA"/>
</dbReference>
<dbReference type="InterPro" id="IPR028081">
    <property type="entry name" value="Leu-bd"/>
</dbReference>
<proteinExistence type="inferred from homology"/>
<dbReference type="PANTHER" id="PTHR30483">
    <property type="entry name" value="LEUCINE-SPECIFIC-BINDING PROTEIN"/>
    <property type="match status" value="1"/>
</dbReference>
<gene>
    <name evidence="7" type="ORF">ACFOW6_04230</name>
</gene>
<feature type="region of interest" description="Disordered" evidence="4">
    <location>
        <begin position="383"/>
        <end position="412"/>
    </location>
</feature>
<name>A0ABV8UHT5_9PROT</name>
<evidence type="ECO:0000256" key="5">
    <source>
        <dbReference type="SAM" id="SignalP"/>
    </source>
</evidence>
<dbReference type="InterPro" id="IPR028082">
    <property type="entry name" value="Peripla_BP_I"/>
</dbReference>
<evidence type="ECO:0000256" key="3">
    <source>
        <dbReference type="ARBA" id="ARBA00022970"/>
    </source>
</evidence>
<dbReference type="InterPro" id="IPR051010">
    <property type="entry name" value="BCAA_transport"/>
</dbReference>
<comment type="caution">
    <text evidence="7">The sequence shown here is derived from an EMBL/GenBank/DDBJ whole genome shotgun (WGS) entry which is preliminary data.</text>
</comment>
<dbReference type="RefSeq" id="WP_382421092.1">
    <property type="nucleotide sequence ID" value="NZ_JBHSCW010000002.1"/>
</dbReference>
<keyword evidence="8" id="KW-1185">Reference proteome</keyword>
<keyword evidence="3" id="KW-0029">Amino-acid transport</keyword>
<comment type="similarity">
    <text evidence="1">Belongs to the leucine-binding protein family.</text>
</comment>
<sequence>MKTLGSCLLATGVMAATGLSAATANAQEELRIGVIGNMTGVFAAFGETMVEGVEMAVAEADGTAGDYDIELTVVDDEGDPETAITRLERLRTEDEVDVIIGPVSGNIGVAANDWAGENGMPMVVAYSAPEDITMRDRNHNVVRAGWTGAQPMFALGEYAAEQGWKDIVMVGQDYSFPHNQIGGFLETFCRSGGESVERIWHPVGSDDFSSILATLPDADAVMYNGAGTDGVSFFSQYIEFGHGDTPLMGGSNFYAPGMLPAMGEETVGGISALQYSEELDTPEHREFRKTYEEMFDRVPMATSEHGYVSAKMVIDAVEAIDSKEREPLIDELRATEMPDAPRGPFHLDEYGNPVQNIYINEVQKVDGNLRNVPVATYENVSQFGPYEPEEYLDTEPDSRDFPPGDCSDEYYG</sequence>
<keyword evidence="2 5" id="KW-0732">Signal</keyword>
<feature type="signal peptide" evidence="5">
    <location>
        <begin position="1"/>
        <end position="26"/>
    </location>
</feature>
<evidence type="ECO:0000256" key="2">
    <source>
        <dbReference type="ARBA" id="ARBA00022729"/>
    </source>
</evidence>
<dbReference type="PANTHER" id="PTHR30483:SF6">
    <property type="entry name" value="PERIPLASMIC BINDING PROTEIN OF ABC TRANSPORTER FOR NATURAL AMINO ACIDS"/>
    <property type="match status" value="1"/>
</dbReference>
<dbReference type="SUPFAM" id="SSF53822">
    <property type="entry name" value="Periplasmic binding protein-like I"/>
    <property type="match status" value="1"/>
</dbReference>